<accession>A0A5E4NGT5</accession>
<dbReference type="EMBL" id="CABPRJ010001921">
    <property type="protein sequence ID" value="VVC41576.1"/>
    <property type="molecule type" value="Genomic_DNA"/>
</dbReference>
<evidence type="ECO:0000313" key="1">
    <source>
        <dbReference type="EMBL" id="VVC41576.1"/>
    </source>
</evidence>
<dbReference type="AlphaFoldDB" id="A0A5E4NGT5"/>
<protein>
    <submittedName>
        <fullName evidence="1">Uncharacterized protein</fullName>
    </submittedName>
</protein>
<name>A0A5E4NGT5_9HEMI</name>
<proteinExistence type="predicted"/>
<gene>
    <name evidence="1" type="ORF">CINCED_3A007431</name>
</gene>
<dbReference type="Proteomes" id="UP000325440">
    <property type="component" value="Unassembled WGS sequence"/>
</dbReference>
<dbReference type="OrthoDB" id="6593189at2759"/>
<keyword evidence="2" id="KW-1185">Reference proteome</keyword>
<evidence type="ECO:0000313" key="2">
    <source>
        <dbReference type="Proteomes" id="UP000325440"/>
    </source>
</evidence>
<reference evidence="1 2" key="1">
    <citation type="submission" date="2019-08" db="EMBL/GenBank/DDBJ databases">
        <authorList>
            <person name="Alioto T."/>
            <person name="Alioto T."/>
            <person name="Gomez Garrido J."/>
        </authorList>
    </citation>
    <scope>NUCLEOTIDE SEQUENCE [LARGE SCALE GENOMIC DNA]</scope>
</reference>
<organism evidence="1 2">
    <name type="scientific">Cinara cedri</name>
    <dbReference type="NCBI Taxonomy" id="506608"/>
    <lineage>
        <taxon>Eukaryota</taxon>
        <taxon>Metazoa</taxon>
        <taxon>Ecdysozoa</taxon>
        <taxon>Arthropoda</taxon>
        <taxon>Hexapoda</taxon>
        <taxon>Insecta</taxon>
        <taxon>Pterygota</taxon>
        <taxon>Neoptera</taxon>
        <taxon>Paraneoptera</taxon>
        <taxon>Hemiptera</taxon>
        <taxon>Sternorrhyncha</taxon>
        <taxon>Aphidomorpha</taxon>
        <taxon>Aphidoidea</taxon>
        <taxon>Aphididae</taxon>
        <taxon>Lachninae</taxon>
        <taxon>Cinara</taxon>
    </lineage>
</organism>
<sequence>MSSYQLERVQRKFLRFASFVLKIDYLLHDYTTVLAYLQLAFLADRRHNTNLTFINNVLNGKIDSP</sequence>